<evidence type="ECO:0000256" key="7">
    <source>
        <dbReference type="ARBA" id="ARBA00022692"/>
    </source>
</evidence>
<keyword evidence="5 17" id="KW-0813">Transport</keyword>
<evidence type="ECO:0000256" key="3">
    <source>
        <dbReference type="ARBA" id="ARBA00012944"/>
    </source>
</evidence>
<evidence type="ECO:0000259" key="20">
    <source>
        <dbReference type="Pfam" id="PF06455"/>
    </source>
</evidence>
<dbReference type="GO" id="GO:0003954">
    <property type="term" value="F:NADH dehydrogenase activity"/>
    <property type="evidence" value="ECO:0007669"/>
    <property type="project" value="TreeGrafter"/>
</dbReference>
<sequence length="579" mass="65890">MFLWLFIESISSGILFIMGLINLIGGFYFFMIDYVIFIEWELFNINSSGLLMTLLLDWMSLIFMGFVMLISSLVIYYSGEYMMGDLFMSRFILLVLLFVLSMMFLIISPNIISILLGWDGLGLVSYCLVIYYQNLKSYSAGMLTALSNRIGDVALLMLIAWMLNMGSWSFIFYTDYLVYENWSFMLVVLVILAAMTKSAQIPFSSWLPAAMAAPTPVSALVHSSTLVTAGVYLLIRFNNVIILHEYLAEVLLVISVLTMFMSGVGANLEYDLSKIIALSTLSQLGLMMGTLGIGESKLAFFHLLTHALFKALLFMCAGCIIHAMVNCQDIRYMGGLSWQMPMTVGCFNVSNLALCGMPFLSGYYSKDLILEWVMLSNFNIFMFFLFMFSTGLTVCYSFRLIYYVMIGEFNFKSVYNIQDERGPMLNMMMVLMILAVMGGCLLSWVFFPRPLLICLPWFMKILVLEVMIVGGFMGYFLAKISYWLVLLDYYLGVVFLGSMWFMPGISTQGVCGVPLMIGERVFKIVDHGWSEELGGQKFYKWFLRSCQLLQWLQDNNLSIYLLSFVIWMLIVGFMGLVSL</sequence>
<comment type="catalytic activity">
    <reaction evidence="16 17">
        <text>a ubiquinone + NADH + 5 H(+)(in) = a ubiquinol + NAD(+) + 4 H(+)(out)</text>
        <dbReference type="Rhea" id="RHEA:29091"/>
        <dbReference type="Rhea" id="RHEA-COMP:9565"/>
        <dbReference type="Rhea" id="RHEA-COMP:9566"/>
        <dbReference type="ChEBI" id="CHEBI:15378"/>
        <dbReference type="ChEBI" id="CHEBI:16389"/>
        <dbReference type="ChEBI" id="CHEBI:17976"/>
        <dbReference type="ChEBI" id="CHEBI:57540"/>
        <dbReference type="ChEBI" id="CHEBI:57945"/>
        <dbReference type="EC" id="7.1.1.2"/>
    </reaction>
</comment>
<dbReference type="RefSeq" id="YP_009369712.1">
    <property type="nucleotide sequence ID" value="NC_034773.1"/>
</dbReference>
<evidence type="ECO:0000256" key="12">
    <source>
        <dbReference type="ARBA" id="ARBA00023027"/>
    </source>
</evidence>
<feature type="transmembrane region" description="Helical" evidence="17">
    <location>
        <begin position="380"/>
        <end position="404"/>
    </location>
</feature>
<keyword evidence="13 17" id="KW-0830">Ubiquinone</keyword>
<feature type="transmembrane region" description="Helical" evidence="17">
    <location>
        <begin position="12"/>
        <end position="38"/>
    </location>
</feature>
<feature type="transmembrane region" description="Helical" evidence="17">
    <location>
        <begin position="299"/>
        <end position="321"/>
    </location>
</feature>
<feature type="transmembrane region" description="Helical" evidence="17">
    <location>
        <begin position="217"/>
        <end position="235"/>
    </location>
</feature>
<keyword evidence="12 17" id="KW-0520">NAD</keyword>
<dbReference type="AlphaFoldDB" id="A0A1W6QZ59"/>
<feature type="transmembrane region" description="Helical" evidence="17">
    <location>
        <begin position="114"/>
        <end position="132"/>
    </location>
</feature>
<evidence type="ECO:0000256" key="9">
    <source>
        <dbReference type="ARBA" id="ARBA00022967"/>
    </source>
</evidence>
<dbReference type="GO" id="GO:0015990">
    <property type="term" value="P:electron transport coupled proton transport"/>
    <property type="evidence" value="ECO:0007669"/>
    <property type="project" value="TreeGrafter"/>
</dbReference>
<keyword evidence="9" id="KW-1278">Translocase</keyword>
<keyword evidence="11 17" id="KW-1133">Transmembrane helix</keyword>
<evidence type="ECO:0000256" key="10">
    <source>
        <dbReference type="ARBA" id="ARBA00022982"/>
    </source>
</evidence>
<protein>
    <recommendedName>
        <fullName evidence="4 17">NADH-ubiquinone oxidoreductase chain 5</fullName>
        <ecNumber evidence="3 17">7.1.1.2</ecNumber>
    </recommendedName>
</protein>
<keyword evidence="6" id="KW-0679">Respiratory chain</keyword>
<evidence type="ECO:0000256" key="15">
    <source>
        <dbReference type="ARBA" id="ARBA00023136"/>
    </source>
</evidence>
<dbReference type="InterPro" id="IPR001750">
    <property type="entry name" value="ND/Mrp_TM"/>
</dbReference>
<evidence type="ECO:0000256" key="6">
    <source>
        <dbReference type="ARBA" id="ARBA00022660"/>
    </source>
</evidence>
<feature type="transmembrane region" description="Helical" evidence="17">
    <location>
        <begin position="457"/>
        <end position="477"/>
    </location>
</feature>
<feature type="transmembrane region" description="Helical" evidence="17">
    <location>
        <begin position="557"/>
        <end position="577"/>
    </location>
</feature>
<organism evidence="21">
    <name type="scientific">Pseudophyllus titan</name>
    <dbReference type="NCBI Taxonomy" id="1982315"/>
    <lineage>
        <taxon>Eukaryota</taxon>
        <taxon>Metazoa</taxon>
        <taxon>Ecdysozoa</taxon>
        <taxon>Arthropoda</taxon>
        <taxon>Hexapoda</taxon>
        <taxon>Insecta</taxon>
        <taxon>Pterygota</taxon>
        <taxon>Neoptera</taxon>
        <taxon>Polyneoptera</taxon>
        <taxon>Orthoptera</taxon>
        <taxon>Ensifera</taxon>
        <taxon>Tettigoniidea</taxon>
        <taxon>Tettigonioidea</taxon>
        <taxon>Tettigoniidae</taxon>
        <taxon>Pseudophyllinae</taxon>
        <taxon>Pseudophyllus</taxon>
    </lineage>
</organism>
<feature type="domain" description="NADH-Ubiquinone oxidoreductase (complex I) chain 5 N-terminal" evidence="19">
    <location>
        <begin position="43"/>
        <end position="91"/>
    </location>
</feature>
<geneLocation type="mitochondrion" evidence="21"/>
<dbReference type="Pfam" id="PF00662">
    <property type="entry name" value="Proton_antipo_N"/>
    <property type="match status" value="1"/>
</dbReference>
<evidence type="ECO:0000256" key="11">
    <source>
        <dbReference type="ARBA" id="ARBA00022989"/>
    </source>
</evidence>
<dbReference type="GO" id="GO:0042773">
    <property type="term" value="P:ATP synthesis coupled electron transport"/>
    <property type="evidence" value="ECO:0007669"/>
    <property type="project" value="InterPro"/>
</dbReference>
<evidence type="ECO:0000313" key="21">
    <source>
        <dbReference type="EMBL" id="ARO46868.1"/>
    </source>
</evidence>
<feature type="transmembrane region" description="Helical" evidence="17">
    <location>
        <begin position="91"/>
        <end position="108"/>
    </location>
</feature>
<reference evidence="21" key="1">
    <citation type="journal article" date="2019" name="Mitochondrial DNA A DNA Mapp Seq Anal">
        <title>Phylogeny and acoustic signal evolution of a pure tone song katydid Pseudophyllus titan (Orthoptera: Tettigoniidae) based on the complete mitogenome.</title>
        <authorList>
            <person name="Li J."/>
            <person name="Chen Q."/>
            <person name="Wen M."/>
            <person name="Wang J."/>
            <person name="Wang Y."/>
            <person name="Ren B."/>
        </authorList>
    </citation>
    <scope>NUCLEOTIDE SEQUENCE</scope>
</reference>
<feature type="transmembrane region" description="Helical" evidence="17">
    <location>
        <begin position="58"/>
        <end position="79"/>
    </location>
</feature>
<feature type="domain" description="NADH dehydrogenase subunit 5 C-terminal" evidence="20">
    <location>
        <begin position="396"/>
        <end position="573"/>
    </location>
</feature>
<feature type="transmembrane region" description="Helical" evidence="17">
    <location>
        <begin position="247"/>
        <end position="268"/>
    </location>
</feature>
<evidence type="ECO:0000256" key="14">
    <source>
        <dbReference type="ARBA" id="ARBA00023128"/>
    </source>
</evidence>
<dbReference type="PANTHER" id="PTHR42829:SF2">
    <property type="entry name" value="NADH-UBIQUINONE OXIDOREDUCTASE CHAIN 5"/>
    <property type="match status" value="1"/>
</dbReference>
<evidence type="ECO:0000256" key="5">
    <source>
        <dbReference type="ARBA" id="ARBA00022448"/>
    </source>
</evidence>
<keyword evidence="10" id="KW-0249">Electron transport</keyword>
<comment type="function">
    <text evidence="17">Core subunit of the mitochondrial membrane respiratory chain NADH dehydrogenase (Complex I) which catalyzes electron transfer from NADH through the respiratory chain, using ubiquinone as an electron acceptor. Essential for the catalytic activity and assembly of complex I.</text>
</comment>
<feature type="transmembrane region" description="Helical" evidence="17">
    <location>
        <begin position="179"/>
        <end position="196"/>
    </location>
</feature>
<evidence type="ECO:0000256" key="4">
    <source>
        <dbReference type="ARBA" id="ARBA00021096"/>
    </source>
</evidence>
<feature type="transmembrane region" description="Helical" evidence="17">
    <location>
        <begin position="425"/>
        <end position="445"/>
    </location>
</feature>
<name>A0A1W6QZ59_9ORTH</name>
<feature type="domain" description="NADH:quinone oxidoreductase/Mrp antiporter transmembrane" evidence="18">
    <location>
        <begin position="108"/>
        <end position="393"/>
    </location>
</feature>
<keyword evidence="7 17" id="KW-0812">Transmembrane</keyword>
<feature type="transmembrane region" description="Helical" evidence="17">
    <location>
        <begin position="153"/>
        <end position="173"/>
    </location>
</feature>
<evidence type="ECO:0000256" key="2">
    <source>
        <dbReference type="ARBA" id="ARBA00004448"/>
    </source>
</evidence>
<keyword evidence="8" id="KW-0999">Mitochondrion inner membrane</keyword>
<dbReference type="GO" id="GO:0005743">
    <property type="term" value="C:mitochondrial inner membrane"/>
    <property type="evidence" value="ECO:0007669"/>
    <property type="project" value="UniProtKB-SubCell"/>
</dbReference>
<dbReference type="EMBL" id="KY783906">
    <property type="protein sequence ID" value="ARO46868.1"/>
    <property type="molecule type" value="Genomic_DNA"/>
</dbReference>
<dbReference type="EC" id="7.1.1.2" evidence="3 17"/>
<evidence type="ECO:0000256" key="8">
    <source>
        <dbReference type="ARBA" id="ARBA00022792"/>
    </source>
</evidence>
<keyword evidence="15 17" id="KW-0472">Membrane</keyword>
<dbReference type="Pfam" id="PF00361">
    <property type="entry name" value="Proton_antipo_M"/>
    <property type="match status" value="1"/>
</dbReference>
<dbReference type="CTD" id="4540"/>
<comment type="similarity">
    <text evidence="17">Belongs to the complex I subunit 5 family.</text>
</comment>
<dbReference type="InterPro" id="IPR010934">
    <property type="entry name" value="NADH_DH_su5_C"/>
</dbReference>
<keyword evidence="14 17" id="KW-0496">Mitochondrion</keyword>
<feature type="transmembrane region" description="Helical" evidence="17">
    <location>
        <begin position="484"/>
        <end position="502"/>
    </location>
</feature>
<dbReference type="InterPro" id="IPR001516">
    <property type="entry name" value="Proton_antipo_N"/>
</dbReference>
<evidence type="ECO:0000259" key="18">
    <source>
        <dbReference type="Pfam" id="PF00361"/>
    </source>
</evidence>
<dbReference type="GO" id="GO:0008137">
    <property type="term" value="F:NADH dehydrogenase (ubiquinone) activity"/>
    <property type="evidence" value="ECO:0007669"/>
    <property type="project" value="UniProtKB-EC"/>
</dbReference>
<evidence type="ECO:0000256" key="13">
    <source>
        <dbReference type="ARBA" id="ARBA00023075"/>
    </source>
</evidence>
<feature type="transmembrane region" description="Helical" evidence="17">
    <location>
        <begin position="342"/>
        <end position="360"/>
    </location>
</feature>
<gene>
    <name evidence="21" type="primary">ND5</name>
</gene>
<evidence type="ECO:0000256" key="1">
    <source>
        <dbReference type="ARBA" id="ARBA00003257"/>
    </source>
</evidence>
<comment type="function">
    <text evidence="1">Core subunit of the mitochondrial membrane respiratory chain NADH dehydrogenase (Complex I) that is believed to belong to the minimal assembly required for catalysis. Complex I functions in the transfer of electrons from NADH to the respiratory chain. The immediate electron acceptor for the enzyme is believed to be ubiquinone.</text>
</comment>
<dbReference type="Pfam" id="PF06455">
    <property type="entry name" value="NADH5_C"/>
    <property type="match status" value="1"/>
</dbReference>
<accession>A0A1W6QZ59</accession>
<dbReference type="PANTHER" id="PTHR42829">
    <property type="entry name" value="NADH-UBIQUINONE OXIDOREDUCTASE CHAIN 5"/>
    <property type="match status" value="1"/>
</dbReference>
<dbReference type="PRINTS" id="PR01434">
    <property type="entry name" value="NADHDHGNASE5"/>
</dbReference>
<evidence type="ECO:0000256" key="17">
    <source>
        <dbReference type="RuleBase" id="RU003404"/>
    </source>
</evidence>
<evidence type="ECO:0000256" key="16">
    <source>
        <dbReference type="ARBA" id="ARBA00049551"/>
    </source>
</evidence>
<dbReference type="InterPro" id="IPR003945">
    <property type="entry name" value="NU5C-like"/>
</dbReference>
<proteinExistence type="inferred from homology"/>
<dbReference type="GeneID" id="32891314"/>
<comment type="subcellular location">
    <subcellularLocation>
        <location evidence="2">Mitochondrion inner membrane</location>
        <topology evidence="2">Multi-pass membrane protein</topology>
    </subcellularLocation>
</comment>
<evidence type="ECO:0000259" key="19">
    <source>
        <dbReference type="Pfam" id="PF00662"/>
    </source>
</evidence>